<keyword evidence="9" id="KW-1185">Reference proteome</keyword>
<evidence type="ECO:0000313" key="9">
    <source>
        <dbReference type="Proteomes" id="UP001153714"/>
    </source>
</evidence>
<name>A0A9N9R6R5_9NEOP</name>
<reference evidence="8" key="2">
    <citation type="submission" date="2022-10" db="EMBL/GenBank/DDBJ databases">
        <authorList>
            <consortium name="ENA_rothamsted_submissions"/>
            <consortium name="culmorum"/>
            <person name="King R."/>
        </authorList>
    </citation>
    <scope>NUCLEOTIDE SEQUENCE</scope>
</reference>
<dbReference type="GO" id="GO:0043565">
    <property type="term" value="F:sequence-specific DNA binding"/>
    <property type="evidence" value="ECO:0007669"/>
    <property type="project" value="TreeGrafter"/>
</dbReference>
<dbReference type="GO" id="GO:0000981">
    <property type="term" value="F:DNA-binding transcription factor activity, RNA polymerase II-specific"/>
    <property type="evidence" value="ECO:0007669"/>
    <property type="project" value="TreeGrafter"/>
</dbReference>
<evidence type="ECO:0000259" key="7">
    <source>
        <dbReference type="PROSITE" id="PS50157"/>
    </source>
</evidence>
<dbReference type="GO" id="GO:0005634">
    <property type="term" value="C:nucleus"/>
    <property type="evidence" value="ECO:0007669"/>
    <property type="project" value="TreeGrafter"/>
</dbReference>
<feature type="domain" description="C2H2-type" evidence="7">
    <location>
        <begin position="6"/>
        <end position="34"/>
    </location>
</feature>
<keyword evidence="2" id="KW-0677">Repeat</keyword>
<feature type="domain" description="C2H2-type" evidence="7">
    <location>
        <begin position="197"/>
        <end position="228"/>
    </location>
</feature>
<organism evidence="8 9">
    <name type="scientific">Diatraea saccharalis</name>
    <name type="common">sugarcane borer</name>
    <dbReference type="NCBI Taxonomy" id="40085"/>
    <lineage>
        <taxon>Eukaryota</taxon>
        <taxon>Metazoa</taxon>
        <taxon>Ecdysozoa</taxon>
        <taxon>Arthropoda</taxon>
        <taxon>Hexapoda</taxon>
        <taxon>Insecta</taxon>
        <taxon>Pterygota</taxon>
        <taxon>Neoptera</taxon>
        <taxon>Endopterygota</taxon>
        <taxon>Lepidoptera</taxon>
        <taxon>Glossata</taxon>
        <taxon>Ditrysia</taxon>
        <taxon>Pyraloidea</taxon>
        <taxon>Crambidae</taxon>
        <taxon>Crambinae</taxon>
        <taxon>Diatraea</taxon>
    </lineage>
</organism>
<evidence type="ECO:0000313" key="8">
    <source>
        <dbReference type="EMBL" id="CAG9790502.1"/>
    </source>
</evidence>
<reference evidence="8" key="1">
    <citation type="submission" date="2021-12" db="EMBL/GenBank/DDBJ databases">
        <authorList>
            <person name="King R."/>
        </authorList>
    </citation>
    <scope>NUCLEOTIDE SEQUENCE</scope>
</reference>
<dbReference type="GO" id="GO:0008270">
    <property type="term" value="F:zinc ion binding"/>
    <property type="evidence" value="ECO:0007669"/>
    <property type="project" value="UniProtKB-KW"/>
</dbReference>
<keyword evidence="3 5" id="KW-0863">Zinc-finger</keyword>
<evidence type="ECO:0000256" key="5">
    <source>
        <dbReference type="PROSITE-ProRule" id="PRU00042"/>
    </source>
</evidence>
<evidence type="ECO:0000256" key="2">
    <source>
        <dbReference type="ARBA" id="ARBA00022737"/>
    </source>
</evidence>
<dbReference type="SUPFAM" id="SSF57667">
    <property type="entry name" value="beta-beta-alpha zinc fingers"/>
    <property type="match status" value="1"/>
</dbReference>
<dbReference type="Pfam" id="PF12874">
    <property type="entry name" value="zf-met"/>
    <property type="match status" value="1"/>
</dbReference>
<accession>A0A9N9R6R5</accession>
<feature type="compositionally biased region" description="Basic and acidic residues" evidence="6">
    <location>
        <begin position="330"/>
        <end position="342"/>
    </location>
</feature>
<dbReference type="PROSITE" id="PS00028">
    <property type="entry name" value="ZINC_FINGER_C2H2_1"/>
    <property type="match status" value="4"/>
</dbReference>
<evidence type="ECO:0000256" key="6">
    <source>
        <dbReference type="SAM" id="MobiDB-lite"/>
    </source>
</evidence>
<feature type="compositionally biased region" description="Low complexity" evidence="6">
    <location>
        <begin position="351"/>
        <end position="360"/>
    </location>
</feature>
<dbReference type="EMBL" id="OU893353">
    <property type="protein sequence ID" value="CAG9790502.1"/>
    <property type="molecule type" value="Genomic_DNA"/>
</dbReference>
<evidence type="ECO:0000256" key="4">
    <source>
        <dbReference type="ARBA" id="ARBA00022833"/>
    </source>
</evidence>
<dbReference type="Pfam" id="PF00096">
    <property type="entry name" value="zf-C2H2"/>
    <property type="match status" value="2"/>
</dbReference>
<dbReference type="Proteomes" id="UP001153714">
    <property type="component" value="Chromosome 22"/>
</dbReference>
<dbReference type="PANTHER" id="PTHR24408:SF58">
    <property type="entry name" value="TRANSCRIPTION FACTOR (TFIIIA), PUTATIVE (AFU_ORTHOLOGUE AFUA_1G05150)-RELATED"/>
    <property type="match status" value="1"/>
</dbReference>
<evidence type="ECO:0000256" key="3">
    <source>
        <dbReference type="ARBA" id="ARBA00022771"/>
    </source>
</evidence>
<protein>
    <recommendedName>
        <fullName evidence="7">C2H2-type domain-containing protein</fullName>
    </recommendedName>
</protein>
<feature type="region of interest" description="Disordered" evidence="6">
    <location>
        <begin position="313"/>
        <end position="360"/>
    </location>
</feature>
<dbReference type="Gene3D" id="3.30.160.60">
    <property type="entry name" value="Classic Zinc Finger"/>
    <property type="match status" value="2"/>
</dbReference>
<keyword evidence="4" id="KW-0862">Zinc</keyword>
<dbReference type="PROSITE" id="PS50157">
    <property type="entry name" value="ZINC_FINGER_C2H2_2"/>
    <property type="match status" value="3"/>
</dbReference>
<evidence type="ECO:0000256" key="1">
    <source>
        <dbReference type="ARBA" id="ARBA00022723"/>
    </source>
</evidence>
<dbReference type="AlphaFoldDB" id="A0A9N9R6R5"/>
<keyword evidence="1" id="KW-0479">Metal-binding</keyword>
<gene>
    <name evidence="8" type="ORF">DIATSA_LOCUS8168</name>
</gene>
<dbReference type="SMART" id="SM00355">
    <property type="entry name" value="ZnF_C2H2"/>
    <property type="match status" value="8"/>
</dbReference>
<sequence length="460" mass="53941">MPRQMFICHWCNKTFSQRSYIHKHMKICDPNEKTNRCEVCNIRYPNMTSLRIHIRKKHFDFHSKLLHCSQKEGDMETSSLNNCFKCHWCNGIFLKRRYLVLHLRKCEPQRNKRIKIWRANLTCQYCKTVHGNRASLLRHIANLHSNESEKSKDKNEEEKTINNSISKQKAIEELVPKEKITTTLNNNNKVHPKSSLKKCNVCNKMYSNIKSLLSHIQKNHALHSDQKASDQKADMDTSSLNNYFICHWCNGKFLQRRYILVHVKKCDPKKNAKLEKWRESLTCEYCKIVCGNRKNLACHIANVHGNERVNSNDVEMEKPTANSVLKRHSTKETDIDEEKNGEPTKNAPAINKSNSKKVQSSSPLKKCDVCSKTCPNMTRLRLHIRKEHFNLQAKIPYCNQKRVNQVWFEKVLNCNNIMEIRKTGPNTLLMRKMDENTAIKVYENHTAIIDLSDIYPTKHK</sequence>
<dbReference type="InterPro" id="IPR013087">
    <property type="entry name" value="Znf_C2H2_type"/>
</dbReference>
<proteinExistence type="predicted"/>
<dbReference type="OrthoDB" id="7437528at2759"/>
<dbReference type="InterPro" id="IPR036236">
    <property type="entry name" value="Znf_C2H2_sf"/>
</dbReference>
<dbReference type="PANTHER" id="PTHR24408">
    <property type="entry name" value="ZINC FINGER PROTEIN"/>
    <property type="match status" value="1"/>
</dbReference>
<feature type="domain" description="C2H2-type" evidence="7">
    <location>
        <begin position="121"/>
        <end position="149"/>
    </location>
</feature>